<evidence type="ECO:0000256" key="12">
    <source>
        <dbReference type="PROSITE-ProRule" id="PRU00175"/>
    </source>
</evidence>
<name>A0A9P5GB06_GEOCN</name>
<evidence type="ECO:0000256" key="5">
    <source>
        <dbReference type="ARBA" id="ARBA00022490"/>
    </source>
</evidence>
<dbReference type="Pfam" id="PF23202">
    <property type="entry name" value="PAH_ZNF598"/>
    <property type="match status" value="1"/>
</dbReference>
<dbReference type="InterPro" id="IPR056437">
    <property type="entry name" value="Znf-C2H2_ZNF598/HEL2"/>
</dbReference>
<dbReference type="EC" id="2.3.2.27" evidence="4"/>
<evidence type="ECO:0000256" key="4">
    <source>
        <dbReference type="ARBA" id="ARBA00012483"/>
    </source>
</evidence>
<evidence type="ECO:0000256" key="6">
    <source>
        <dbReference type="ARBA" id="ARBA00022553"/>
    </source>
</evidence>
<dbReference type="InterPro" id="IPR013087">
    <property type="entry name" value="Znf_C2H2_type"/>
</dbReference>
<keyword evidence="10" id="KW-0862">Zinc</keyword>
<dbReference type="InterPro" id="IPR057634">
    <property type="entry name" value="PAH_ZNF598/HEL2"/>
</dbReference>
<feature type="region of interest" description="Disordered" evidence="13">
    <location>
        <begin position="626"/>
        <end position="735"/>
    </location>
</feature>
<feature type="domain" description="RING-type" evidence="14">
    <location>
        <begin position="110"/>
        <end position="150"/>
    </location>
</feature>
<dbReference type="PANTHER" id="PTHR22938">
    <property type="entry name" value="ZINC FINGER PROTEIN 598"/>
    <property type="match status" value="1"/>
</dbReference>
<keyword evidence="7" id="KW-0808">Transferase</keyword>
<sequence>MSEITSSSIGHISDVLAGQQLSDQPKKQNNRRKNNAGSSASGNKSRSNRGMVPVVDCKRKLFVRHNTNALIDSNRQPKKKSDQPPVEPAKPAATEESDHESEDDENAKHCFICTDKITIGAIFPCNHVTCHKCTLRIRGLMKNKHCTQCRTDRSDVIFSRNLDKQYQDFTPEDIVFTHTGLGMSFDSRETQDKVLGLLKFNCPKKGCGVVAGNWKELKNHVHDAHHLRFCNLCTRHKHQLTIEFPLYNARELSKHEREGDSHGFKGHPRCNFCNVRYYSDDELFEHLKMDHEKCHICSRINPSKPQYFNDYNALEQHFREAHYACMVQSCVDLKFVVFADEIDLKAHMVEAHPGLYGNVKTARSLNVDFQSQLSTVDSRANSSGNNNKRNKPRAEGDSAEASSSSLSNQGNAFPALGGAKRSQFSSLSPSFGKKNTAAASAAPADSPAEVARRRLDERVRSATNYDASKFAQFTDLLALFTNTKIDAAKLISEIKRLVPELGAPEVLEAVIGDLVKVYSNRQAKAHALKKVLEELQLKTQFPSLGSKSAFGGLPTASGAWVSSSGAAGNVAGISSRQNRETAFPSLPSRTSTPSSASSKGKGMRVTYPVSASAPISRNGSVKFSTLSGSSLRSATVSNRTSPSTSSINLSYANGGSSSKSSSSTRLKASEFPSLPVAKPTRISSPMQLKPREVEVDDGLKILRPSRDNQGDFGSSGSNSNKKGKGRKKELLFHIG</sequence>
<evidence type="ECO:0000256" key="3">
    <source>
        <dbReference type="ARBA" id="ARBA00004906"/>
    </source>
</evidence>
<dbReference type="InterPro" id="IPR044288">
    <property type="entry name" value="ZNF598/HEL2"/>
</dbReference>
<feature type="compositionally biased region" description="Low complexity" evidence="13">
    <location>
        <begin position="584"/>
        <end position="598"/>
    </location>
</feature>
<dbReference type="Proteomes" id="UP000750522">
    <property type="component" value="Unassembled WGS sequence"/>
</dbReference>
<organism evidence="15 16">
    <name type="scientific">Geotrichum candidum</name>
    <name type="common">Oospora lactis</name>
    <name type="synonym">Dipodascus geotrichum</name>
    <dbReference type="NCBI Taxonomy" id="1173061"/>
    <lineage>
        <taxon>Eukaryota</taxon>
        <taxon>Fungi</taxon>
        <taxon>Dikarya</taxon>
        <taxon>Ascomycota</taxon>
        <taxon>Saccharomycotina</taxon>
        <taxon>Dipodascomycetes</taxon>
        <taxon>Dipodascales</taxon>
        <taxon>Dipodascaceae</taxon>
        <taxon>Geotrichum</taxon>
    </lineage>
</organism>
<dbReference type="CDD" id="cd16615">
    <property type="entry name" value="RING-HC_ZNF598"/>
    <property type="match status" value="1"/>
</dbReference>
<comment type="caution">
    <text evidence="15">The sequence shown here is derived from an EMBL/GenBank/DDBJ whole genome shotgun (WGS) entry which is preliminary data.</text>
</comment>
<feature type="compositionally biased region" description="Polar residues" evidence="13">
    <location>
        <begin position="626"/>
        <end position="655"/>
    </location>
</feature>
<feature type="compositionally biased region" description="Polar residues" evidence="13">
    <location>
        <begin position="1"/>
        <end position="10"/>
    </location>
</feature>
<dbReference type="GO" id="GO:0043022">
    <property type="term" value="F:ribosome binding"/>
    <property type="evidence" value="ECO:0007669"/>
    <property type="project" value="TreeGrafter"/>
</dbReference>
<dbReference type="PROSITE" id="PS00028">
    <property type="entry name" value="ZINC_FINGER_C2H2_1"/>
    <property type="match status" value="1"/>
</dbReference>
<dbReference type="PROSITE" id="PS50089">
    <property type="entry name" value="ZF_RING_2"/>
    <property type="match status" value="1"/>
</dbReference>
<protein>
    <recommendedName>
        <fullName evidence="4">RING-type E3 ubiquitin transferase</fullName>
        <ecNumber evidence="4">2.3.2.27</ecNumber>
    </recommendedName>
</protein>
<dbReference type="GO" id="GO:0072344">
    <property type="term" value="P:rescue of stalled ribosome"/>
    <property type="evidence" value="ECO:0007669"/>
    <property type="project" value="InterPro"/>
</dbReference>
<evidence type="ECO:0000256" key="11">
    <source>
        <dbReference type="ARBA" id="ARBA00035113"/>
    </source>
</evidence>
<dbReference type="InterPro" id="IPR013083">
    <property type="entry name" value="Znf_RING/FYVE/PHD"/>
</dbReference>
<evidence type="ECO:0000256" key="13">
    <source>
        <dbReference type="SAM" id="MobiDB-lite"/>
    </source>
</evidence>
<dbReference type="GO" id="GO:0016567">
    <property type="term" value="P:protein ubiquitination"/>
    <property type="evidence" value="ECO:0007669"/>
    <property type="project" value="TreeGrafter"/>
</dbReference>
<dbReference type="Gene3D" id="3.30.40.10">
    <property type="entry name" value="Zinc/RING finger domain, C3HC4 (zinc finger)"/>
    <property type="match status" value="1"/>
</dbReference>
<dbReference type="Pfam" id="PF23230">
    <property type="entry name" value="zf-C2H2_13"/>
    <property type="match status" value="1"/>
</dbReference>
<dbReference type="GO" id="GO:0008270">
    <property type="term" value="F:zinc ion binding"/>
    <property type="evidence" value="ECO:0007669"/>
    <property type="project" value="UniProtKB-KW"/>
</dbReference>
<accession>A0A9P5GB06</accession>
<evidence type="ECO:0000313" key="16">
    <source>
        <dbReference type="Proteomes" id="UP000750522"/>
    </source>
</evidence>
<reference evidence="15" key="2">
    <citation type="submission" date="2020-01" db="EMBL/GenBank/DDBJ databases">
        <authorList>
            <person name="Perkins V."/>
            <person name="Lessard M.-H."/>
            <person name="Dugat-Bony E."/>
            <person name="Frenette M."/>
            <person name="Labrie S."/>
        </authorList>
    </citation>
    <scope>NUCLEOTIDE SEQUENCE</scope>
    <source>
        <strain evidence="15">LMA-70</strain>
    </source>
</reference>
<evidence type="ECO:0000256" key="2">
    <source>
        <dbReference type="ARBA" id="ARBA00004496"/>
    </source>
</evidence>
<reference evidence="15" key="1">
    <citation type="journal article" date="2020" name="Front. Microbiol.">
        <title>Phenotypic and Genetic Characterization of the Cheese Ripening Yeast Geotrichum candidum.</title>
        <authorList>
            <person name="Perkins V."/>
            <person name="Vignola S."/>
            <person name="Lessard M.H."/>
            <person name="Plante P.L."/>
            <person name="Corbeil J."/>
            <person name="Dugat-Bony E."/>
            <person name="Frenette M."/>
            <person name="Labrie S."/>
        </authorList>
    </citation>
    <scope>NUCLEOTIDE SEQUENCE</scope>
    <source>
        <strain evidence="15">LMA-70</strain>
    </source>
</reference>
<dbReference type="InterPro" id="IPR001841">
    <property type="entry name" value="Znf_RING"/>
</dbReference>
<dbReference type="GO" id="GO:0005737">
    <property type="term" value="C:cytoplasm"/>
    <property type="evidence" value="ECO:0007669"/>
    <property type="project" value="UniProtKB-SubCell"/>
</dbReference>
<keyword evidence="6" id="KW-0597">Phosphoprotein</keyword>
<keyword evidence="8" id="KW-0479">Metal-binding</keyword>
<keyword evidence="5" id="KW-0963">Cytoplasm</keyword>
<dbReference type="PANTHER" id="PTHR22938:SF0">
    <property type="entry name" value="E3 UBIQUITIN-PROTEIN LIGASE ZNF598"/>
    <property type="match status" value="1"/>
</dbReference>
<dbReference type="SUPFAM" id="SSF57850">
    <property type="entry name" value="RING/U-box"/>
    <property type="match status" value="1"/>
</dbReference>
<dbReference type="EMBL" id="QQZK01000001">
    <property type="protein sequence ID" value="KAF5105144.1"/>
    <property type="molecule type" value="Genomic_DNA"/>
</dbReference>
<comment type="subcellular location">
    <subcellularLocation>
        <location evidence="2">Cytoplasm</location>
    </subcellularLocation>
</comment>
<feature type="region of interest" description="Disordered" evidence="13">
    <location>
        <begin position="1"/>
        <end position="52"/>
    </location>
</feature>
<evidence type="ECO:0000259" key="14">
    <source>
        <dbReference type="PROSITE" id="PS50089"/>
    </source>
</evidence>
<keyword evidence="9 12" id="KW-0863">Zinc-finger</keyword>
<feature type="region of interest" description="Disordered" evidence="13">
    <location>
        <begin position="375"/>
        <end position="412"/>
    </location>
</feature>
<proteinExistence type="inferred from homology"/>
<evidence type="ECO:0000256" key="7">
    <source>
        <dbReference type="ARBA" id="ARBA00022679"/>
    </source>
</evidence>
<feature type="compositionally biased region" description="Low complexity" evidence="13">
    <location>
        <begin position="35"/>
        <end position="50"/>
    </location>
</feature>
<evidence type="ECO:0000256" key="9">
    <source>
        <dbReference type="ARBA" id="ARBA00022771"/>
    </source>
</evidence>
<comment type="catalytic activity">
    <reaction evidence="1">
        <text>S-ubiquitinyl-[E2 ubiquitin-conjugating enzyme]-L-cysteine + [acceptor protein]-L-lysine = [E2 ubiquitin-conjugating enzyme]-L-cysteine + N(6)-ubiquitinyl-[acceptor protein]-L-lysine.</text>
        <dbReference type="EC" id="2.3.2.27"/>
    </reaction>
</comment>
<dbReference type="InterPro" id="IPR041888">
    <property type="entry name" value="RING-HC_ZNF598/HEL2"/>
</dbReference>
<feature type="compositionally biased region" description="Basic and acidic residues" evidence="13">
    <location>
        <begin position="689"/>
        <end position="709"/>
    </location>
</feature>
<feature type="compositionally biased region" description="Polar residues" evidence="13">
    <location>
        <begin position="375"/>
        <end position="387"/>
    </location>
</feature>
<dbReference type="Pfam" id="PF25447">
    <property type="entry name" value="RING_ZNF598"/>
    <property type="match status" value="1"/>
</dbReference>
<evidence type="ECO:0000256" key="10">
    <source>
        <dbReference type="ARBA" id="ARBA00022833"/>
    </source>
</evidence>
<comment type="similarity">
    <text evidence="11">Belongs to the ZNF598/HEL2 family.</text>
</comment>
<evidence type="ECO:0000313" key="15">
    <source>
        <dbReference type="EMBL" id="KAF5105144.1"/>
    </source>
</evidence>
<dbReference type="AlphaFoldDB" id="A0A9P5GB06"/>
<dbReference type="GO" id="GO:0061630">
    <property type="term" value="F:ubiquitin protein ligase activity"/>
    <property type="evidence" value="ECO:0007669"/>
    <property type="project" value="UniProtKB-EC"/>
</dbReference>
<dbReference type="SMART" id="SM00355">
    <property type="entry name" value="ZnF_C2H2"/>
    <property type="match status" value="4"/>
</dbReference>
<feature type="region of interest" description="Disordered" evidence="13">
    <location>
        <begin position="68"/>
        <end position="102"/>
    </location>
</feature>
<comment type="pathway">
    <text evidence="3">Protein modification; protein ubiquitination.</text>
</comment>
<gene>
    <name evidence="15" type="ORF">DV451_000060</name>
</gene>
<feature type="region of interest" description="Disordered" evidence="13">
    <location>
        <begin position="578"/>
        <end position="604"/>
    </location>
</feature>
<evidence type="ECO:0000256" key="1">
    <source>
        <dbReference type="ARBA" id="ARBA00000900"/>
    </source>
</evidence>
<evidence type="ECO:0000256" key="8">
    <source>
        <dbReference type="ARBA" id="ARBA00022723"/>
    </source>
</evidence>